<proteinExistence type="predicted"/>
<comment type="caution">
    <text evidence="2">The sequence shown here is derived from an EMBL/GenBank/DDBJ whole genome shotgun (WGS) entry which is preliminary data.</text>
</comment>
<reference evidence="2" key="1">
    <citation type="submission" date="2022-01" db="EMBL/GenBank/DDBJ databases">
        <title>Comparative genomics reveals a dynamic genome evolution in the ectomycorrhizal milk-cap (Lactarius) mushrooms.</title>
        <authorList>
            <consortium name="DOE Joint Genome Institute"/>
            <person name="Lebreton A."/>
            <person name="Tang N."/>
            <person name="Kuo A."/>
            <person name="LaButti K."/>
            <person name="Drula E."/>
            <person name="Barry K."/>
            <person name="Clum A."/>
            <person name="Lipzen A."/>
            <person name="Mousain D."/>
            <person name="Ng V."/>
            <person name="Wang R."/>
            <person name="Wang X."/>
            <person name="Dai Y."/>
            <person name="Henrissat B."/>
            <person name="Grigoriev I.V."/>
            <person name="Guerin-Laguette A."/>
            <person name="Yu F."/>
            <person name="Martin F.M."/>
        </authorList>
    </citation>
    <scope>NUCLEOTIDE SEQUENCE</scope>
    <source>
        <strain evidence="2">QP</strain>
    </source>
</reference>
<dbReference type="AlphaFoldDB" id="A0AAD4Q9M9"/>
<dbReference type="InterPro" id="IPR031350">
    <property type="entry name" value="Goodbye_dom"/>
</dbReference>
<evidence type="ECO:0000313" key="3">
    <source>
        <dbReference type="Proteomes" id="UP001201163"/>
    </source>
</evidence>
<sequence>MSTPPTSASLSNFRSIFHASLRAYEKQTKKNLLSHPLSAQLNSCDTPAAILTVLHDQVQEFEQSRSVNERLTRWLDPTVNVLYAFSATLGEGIGLVFSPAKVIFAGAGVLLLAAKDVRESQDALVDVFERVENFFKRLETYTEVPPTAAMTDIIVKIMVEVLGILAISTKEVKQGRTISQETGREG</sequence>
<keyword evidence="3" id="KW-1185">Reference proteome</keyword>
<feature type="domain" description="Fungal STAND N-terminal Goodbye" evidence="1">
    <location>
        <begin position="18"/>
        <end position="141"/>
    </location>
</feature>
<dbReference type="Proteomes" id="UP001201163">
    <property type="component" value="Unassembled WGS sequence"/>
</dbReference>
<dbReference type="EMBL" id="JAKELL010000088">
    <property type="protein sequence ID" value="KAH8983475.1"/>
    <property type="molecule type" value="Genomic_DNA"/>
</dbReference>
<organism evidence="2 3">
    <name type="scientific">Lactarius akahatsu</name>
    <dbReference type="NCBI Taxonomy" id="416441"/>
    <lineage>
        <taxon>Eukaryota</taxon>
        <taxon>Fungi</taxon>
        <taxon>Dikarya</taxon>
        <taxon>Basidiomycota</taxon>
        <taxon>Agaricomycotina</taxon>
        <taxon>Agaricomycetes</taxon>
        <taxon>Russulales</taxon>
        <taxon>Russulaceae</taxon>
        <taxon>Lactarius</taxon>
    </lineage>
</organism>
<dbReference type="Pfam" id="PF17109">
    <property type="entry name" value="Goodbye"/>
    <property type="match status" value="1"/>
</dbReference>
<evidence type="ECO:0000259" key="1">
    <source>
        <dbReference type="Pfam" id="PF17109"/>
    </source>
</evidence>
<accession>A0AAD4Q9M9</accession>
<name>A0AAD4Q9M9_9AGAM</name>
<gene>
    <name evidence="2" type="ORF">EDB92DRAFT_1575654</name>
</gene>
<protein>
    <recommendedName>
        <fullName evidence="1">Fungal STAND N-terminal Goodbye domain-containing protein</fullName>
    </recommendedName>
</protein>
<evidence type="ECO:0000313" key="2">
    <source>
        <dbReference type="EMBL" id="KAH8983475.1"/>
    </source>
</evidence>